<evidence type="ECO:0000256" key="3">
    <source>
        <dbReference type="ARBA" id="ARBA00023082"/>
    </source>
</evidence>
<dbReference type="RefSeq" id="WP_073549649.1">
    <property type="nucleotide sequence ID" value="NZ_CAWMVK010000043.1"/>
</dbReference>
<dbReference type="InterPro" id="IPR007630">
    <property type="entry name" value="RNA_pol_sigma70_r4"/>
</dbReference>
<dbReference type="EMBL" id="MRCC01000009">
    <property type="protein sequence ID" value="OKH25763.1"/>
    <property type="molecule type" value="Genomic_DNA"/>
</dbReference>
<evidence type="ECO:0000313" key="8">
    <source>
        <dbReference type="EMBL" id="OKH25763.1"/>
    </source>
</evidence>
<dbReference type="Proteomes" id="UP000185984">
    <property type="component" value="Unassembled WGS sequence"/>
</dbReference>
<dbReference type="STRING" id="247279.NIES1031_12165"/>
<dbReference type="PANTHER" id="PTHR43133">
    <property type="entry name" value="RNA POLYMERASE ECF-TYPE SIGMA FACTO"/>
    <property type="match status" value="1"/>
</dbReference>
<dbReference type="NCBIfam" id="TIGR02937">
    <property type="entry name" value="sigma70-ECF"/>
    <property type="match status" value="1"/>
</dbReference>
<evidence type="ECO:0000259" key="6">
    <source>
        <dbReference type="Pfam" id="PF04542"/>
    </source>
</evidence>
<dbReference type="Gene3D" id="1.10.10.10">
    <property type="entry name" value="Winged helix-like DNA-binding domain superfamily/Winged helix DNA-binding domain"/>
    <property type="match status" value="1"/>
</dbReference>
<dbReference type="InterPro" id="IPR036388">
    <property type="entry name" value="WH-like_DNA-bd_sf"/>
</dbReference>
<keyword evidence="2" id="KW-0805">Transcription regulation</keyword>
<dbReference type="OrthoDB" id="9784272at2"/>
<evidence type="ECO:0000313" key="9">
    <source>
        <dbReference type="Proteomes" id="UP000185984"/>
    </source>
</evidence>
<comment type="similarity">
    <text evidence="1">Belongs to the sigma-70 factor family. ECF subfamily.</text>
</comment>
<name>A0A1U7HQ91_9CHRO</name>
<organism evidence="8 9">
    <name type="scientific">Chroogloeocystis siderophila 5.2 s.c.1</name>
    <dbReference type="NCBI Taxonomy" id="247279"/>
    <lineage>
        <taxon>Bacteria</taxon>
        <taxon>Bacillati</taxon>
        <taxon>Cyanobacteriota</taxon>
        <taxon>Cyanophyceae</taxon>
        <taxon>Oscillatoriophycideae</taxon>
        <taxon>Chroococcales</taxon>
        <taxon>Chroococcaceae</taxon>
        <taxon>Chroogloeocystis</taxon>
    </lineage>
</organism>
<evidence type="ECO:0000256" key="1">
    <source>
        <dbReference type="ARBA" id="ARBA00010641"/>
    </source>
</evidence>
<dbReference type="AlphaFoldDB" id="A0A1U7HQ91"/>
<dbReference type="SUPFAM" id="SSF88659">
    <property type="entry name" value="Sigma3 and sigma4 domains of RNA polymerase sigma factors"/>
    <property type="match status" value="1"/>
</dbReference>
<evidence type="ECO:0000256" key="2">
    <source>
        <dbReference type="ARBA" id="ARBA00023015"/>
    </source>
</evidence>
<feature type="domain" description="RNA polymerase sigma-70 region 2" evidence="6">
    <location>
        <begin position="34"/>
        <end position="101"/>
    </location>
</feature>
<dbReference type="NCBIfam" id="NF009172">
    <property type="entry name" value="PRK12519.1"/>
    <property type="match status" value="1"/>
</dbReference>
<sequence length="194" mass="21799">MPSEQPGNTDKFIQTDVELYLALKAGQDVALGILYDRHAGLVYGIALKILGNLQEAEDLTQDIFLNLAQASSYDPTRGSLRTFLAILTRSRAIDRVRSRSKARELFGQWRDSQAQQTATDSLFEQLSQSEQSQEVRAALSQLSDTQRQILQMAYYDGFSQSEIAKRLEIPLGTVKARARRGLLKLRQTLTDYIG</sequence>
<dbReference type="InterPro" id="IPR013324">
    <property type="entry name" value="RNA_pol_sigma_r3/r4-like"/>
</dbReference>
<dbReference type="PANTHER" id="PTHR43133:SF62">
    <property type="entry name" value="RNA POLYMERASE SIGMA FACTOR SIGZ"/>
    <property type="match status" value="1"/>
</dbReference>
<keyword evidence="5" id="KW-0804">Transcription</keyword>
<dbReference type="InterPro" id="IPR013325">
    <property type="entry name" value="RNA_pol_sigma_r2"/>
</dbReference>
<dbReference type="Gene3D" id="1.10.1740.10">
    <property type="match status" value="1"/>
</dbReference>
<dbReference type="GO" id="GO:0003677">
    <property type="term" value="F:DNA binding"/>
    <property type="evidence" value="ECO:0007669"/>
    <property type="project" value="UniProtKB-KW"/>
</dbReference>
<evidence type="ECO:0000256" key="4">
    <source>
        <dbReference type="ARBA" id="ARBA00023125"/>
    </source>
</evidence>
<comment type="caution">
    <text evidence="8">The sequence shown here is derived from an EMBL/GenBank/DDBJ whole genome shotgun (WGS) entry which is preliminary data.</text>
</comment>
<feature type="domain" description="RNA polymerase sigma-70 region 4" evidence="7">
    <location>
        <begin position="138"/>
        <end position="187"/>
    </location>
</feature>
<dbReference type="InterPro" id="IPR007627">
    <property type="entry name" value="RNA_pol_sigma70_r2"/>
</dbReference>
<keyword evidence="3" id="KW-0731">Sigma factor</keyword>
<dbReference type="GO" id="GO:0016987">
    <property type="term" value="F:sigma factor activity"/>
    <property type="evidence" value="ECO:0007669"/>
    <property type="project" value="UniProtKB-KW"/>
</dbReference>
<dbReference type="CDD" id="cd06171">
    <property type="entry name" value="Sigma70_r4"/>
    <property type="match status" value="1"/>
</dbReference>
<dbReference type="InterPro" id="IPR014284">
    <property type="entry name" value="RNA_pol_sigma-70_dom"/>
</dbReference>
<dbReference type="SUPFAM" id="SSF88946">
    <property type="entry name" value="Sigma2 domain of RNA polymerase sigma factors"/>
    <property type="match status" value="1"/>
</dbReference>
<accession>A0A1U7HQ91</accession>
<protein>
    <submittedName>
        <fullName evidence="8">RNA polymerase subunit sigma</fullName>
    </submittedName>
</protein>
<gene>
    <name evidence="8" type="ORF">NIES1031_12165</name>
</gene>
<reference evidence="8 9" key="1">
    <citation type="submission" date="2016-11" db="EMBL/GenBank/DDBJ databases">
        <title>Draft Genome Sequences of Nine Cyanobacterial Strains from Diverse Habitats.</title>
        <authorList>
            <person name="Zhu T."/>
            <person name="Hou S."/>
            <person name="Lu X."/>
            <person name="Hess W.R."/>
        </authorList>
    </citation>
    <scope>NUCLEOTIDE SEQUENCE [LARGE SCALE GENOMIC DNA]</scope>
    <source>
        <strain evidence="8 9">5.2 s.c.1</strain>
    </source>
</reference>
<dbReference type="GO" id="GO:0006352">
    <property type="term" value="P:DNA-templated transcription initiation"/>
    <property type="evidence" value="ECO:0007669"/>
    <property type="project" value="InterPro"/>
</dbReference>
<evidence type="ECO:0000256" key="5">
    <source>
        <dbReference type="ARBA" id="ARBA00023163"/>
    </source>
</evidence>
<proteinExistence type="inferred from homology"/>
<keyword evidence="4" id="KW-0238">DNA-binding</keyword>
<keyword evidence="9" id="KW-1185">Reference proteome</keyword>
<dbReference type="Pfam" id="PF04545">
    <property type="entry name" value="Sigma70_r4"/>
    <property type="match status" value="1"/>
</dbReference>
<dbReference type="InterPro" id="IPR039425">
    <property type="entry name" value="RNA_pol_sigma-70-like"/>
</dbReference>
<evidence type="ECO:0000259" key="7">
    <source>
        <dbReference type="Pfam" id="PF04545"/>
    </source>
</evidence>
<dbReference type="Pfam" id="PF04542">
    <property type="entry name" value="Sigma70_r2"/>
    <property type="match status" value="1"/>
</dbReference>